<proteinExistence type="predicted"/>
<evidence type="ECO:0000313" key="3">
    <source>
        <dbReference type="Proteomes" id="UP001549363"/>
    </source>
</evidence>
<reference evidence="2 3" key="1">
    <citation type="submission" date="2024-06" db="EMBL/GenBank/DDBJ databases">
        <title>Sorghum-associated microbial communities from plants grown in Nebraska, USA.</title>
        <authorList>
            <person name="Schachtman D."/>
        </authorList>
    </citation>
    <scope>NUCLEOTIDE SEQUENCE [LARGE SCALE GENOMIC DNA]</scope>
    <source>
        <strain evidence="2 3">736</strain>
    </source>
</reference>
<protein>
    <submittedName>
        <fullName evidence="2">Uncharacterized protein</fullName>
    </submittedName>
</protein>
<sequence>MSIKKKVLASVLALGVATTGGFMFGSMNSESADAEALYPFNPSHPSFPQHSVYSDMLKPYYDASSTIVASTMFYNHERTLAVQQATGDNNLLEFSELVREDVVQARDVYTNDFSLPELVDGEQYVIVEDYSKPTNKRIVAIIKDPFSPELNINFDTAKFVGTVNGMYKFASVETGKEYSFYTSVFQNASLWEIPKNGDTFKLEFRYANQESLKSAVLVY</sequence>
<gene>
    <name evidence="2" type="ORF">ABIA69_001422</name>
</gene>
<organism evidence="2 3">
    <name type="scientific">Lysinibacillus parviboronicapiens</name>
    <dbReference type="NCBI Taxonomy" id="436516"/>
    <lineage>
        <taxon>Bacteria</taxon>
        <taxon>Bacillati</taxon>
        <taxon>Bacillota</taxon>
        <taxon>Bacilli</taxon>
        <taxon>Bacillales</taxon>
        <taxon>Bacillaceae</taxon>
        <taxon>Lysinibacillus</taxon>
    </lineage>
</organism>
<feature type="signal peptide" evidence="1">
    <location>
        <begin position="1"/>
        <end position="23"/>
    </location>
</feature>
<evidence type="ECO:0000256" key="1">
    <source>
        <dbReference type="SAM" id="SignalP"/>
    </source>
</evidence>
<keyword evidence="1" id="KW-0732">Signal</keyword>
<keyword evidence="3" id="KW-1185">Reference proteome</keyword>
<comment type="caution">
    <text evidence="2">The sequence shown here is derived from an EMBL/GenBank/DDBJ whole genome shotgun (WGS) entry which is preliminary data.</text>
</comment>
<name>A0ABV2PH70_9BACI</name>
<evidence type="ECO:0000313" key="2">
    <source>
        <dbReference type="EMBL" id="MET4560278.1"/>
    </source>
</evidence>
<accession>A0ABV2PH70</accession>
<dbReference type="EMBL" id="JBEPSB010000004">
    <property type="protein sequence ID" value="MET4560278.1"/>
    <property type="molecule type" value="Genomic_DNA"/>
</dbReference>
<dbReference type="RefSeq" id="WP_054768454.1">
    <property type="nucleotide sequence ID" value="NZ_CP073713.1"/>
</dbReference>
<feature type="chain" id="PRO_5046593184" evidence="1">
    <location>
        <begin position="24"/>
        <end position="219"/>
    </location>
</feature>
<dbReference type="Proteomes" id="UP001549363">
    <property type="component" value="Unassembled WGS sequence"/>
</dbReference>